<dbReference type="EMBL" id="CAJOBI010365282">
    <property type="protein sequence ID" value="CAF5227936.1"/>
    <property type="molecule type" value="Genomic_DNA"/>
</dbReference>
<protein>
    <submittedName>
        <fullName evidence="2">Uncharacterized protein</fullName>
    </submittedName>
</protein>
<dbReference type="AlphaFoldDB" id="A0A8S3KAL7"/>
<organism evidence="2 3">
    <name type="scientific">Rotaria magnacalcarata</name>
    <dbReference type="NCBI Taxonomy" id="392030"/>
    <lineage>
        <taxon>Eukaryota</taxon>
        <taxon>Metazoa</taxon>
        <taxon>Spiralia</taxon>
        <taxon>Gnathifera</taxon>
        <taxon>Rotifera</taxon>
        <taxon>Eurotatoria</taxon>
        <taxon>Bdelloidea</taxon>
        <taxon>Philodinida</taxon>
        <taxon>Philodinidae</taxon>
        <taxon>Rotaria</taxon>
    </lineage>
</organism>
<accession>A0A8S3KAL7</accession>
<feature type="coiled-coil region" evidence="1">
    <location>
        <begin position="16"/>
        <end position="43"/>
    </location>
</feature>
<proteinExistence type="predicted"/>
<reference evidence="2" key="1">
    <citation type="submission" date="2021-02" db="EMBL/GenBank/DDBJ databases">
        <authorList>
            <person name="Nowell W R."/>
        </authorList>
    </citation>
    <scope>NUCLEOTIDE SEQUENCE</scope>
</reference>
<gene>
    <name evidence="2" type="ORF">SMN809_LOCUS85513</name>
</gene>
<comment type="caution">
    <text evidence="2">The sequence shown here is derived from an EMBL/GenBank/DDBJ whole genome shotgun (WGS) entry which is preliminary data.</text>
</comment>
<evidence type="ECO:0000313" key="2">
    <source>
        <dbReference type="EMBL" id="CAF5227936.1"/>
    </source>
</evidence>
<dbReference type="Proteomes" id="UP000676336">
    <property type="component" value="Unassembled WGS sequence"/>
</dbReference>
<name>A0A8S3KAL7_9BILA</name>
<feature type="non-terminal residue" evidence="2">
    <location>
        <position position="1"/>
    </location>
</feature>
<keyword evidence="1" id="KW-0175">Coiled coil</keyword>
<evidence type="ECO:0000313" key="3">
    <source>
        <dbReference type="Proteomes" id="UP000676336"/>
    </source>
</evidence>
<sequence>MIPLPIEPSEQRRLRINLQKEAKKQVKKTITNIENENKQTKQSITEHE</sequence>
<evidence type="ECO:0000256" key="1">
    <source>
        <dbReference type="SAM" id="Coils"/>
    </source>
</evidence>